<dbReference type="EMBL" id="JAJUWU010000034">
    <property type="protein sequence ID" value="MCE7030929.1"/>
    <property type="molecule type" value="Genomic_DNA"/>
</dbReference>
<evidence type="ECO:0000313" key="1">
    <source>
        <dbReference type="EMBL" id="MCE7030929.1"/>
    </source>
</evidence>
<dbReference type="AlphaFoldDB" id="A0A9X1P712"/>
<dbReference type="Proteomes" id="UP001139035">
    <property type="component" value="Unassembled WGS sequence"/>
</dbReference>
<gene>
    <name evidence="1" type="ORF">LZD57_23350</name>
</gene>
<evidence type="ECO:0000313" key="2">
    <source>
        <dbReference type="Proteomes" id="UP001139035"/>
    </source>
</evidence>
<organism evidence="1 2">
    <name type="scientific">Jiella avicenniae</name>
    <dbReference type="NCBI Taxonomy" id="2907202"/>
    <lineage>
        <taxon>Bacteria</taxon>
        <taxon>Pseudomonadati</taxon>
        <taxon>Pseudomonadota</taxon>
        <taxon>Alphaproteobacteria</taxon>
        <taxon>Hyphomicrobiales</taxon>
        <taxon>Aurantimonadaceae</taxon>
        <taxon>Jiella</taxon>
    </lineage>
</organism>
<accession>A0A9X1P712</accession>
<protein>
    <submittedName>
        <fullName evidence="1">Uncharacterized protein</fullName>
    </submittedName>
</protein>
<reference evidence="1" key="1">
    <citation type="submission" date="2022-01" db="EMBL/GenBank/DDBJ databases">
        <title>Jiella avicenniae sp. nov., a novel endophytic bacterium isolated from bark of Avicennia marina.</title>
        <authorList>
            <person name="Tuo L."/>
        </authorList>
    </citation>
    <scope>NUCLEOTIDE SEQUENCE</scope>
    <source>
        <strain evidence="1">CBK1P-4</strain>
    </source>
</reference>
<dbReference type="RefSeq" id="WP_233722000.1">
    <property type="nucleotide sequence ID" value="NZ_JAJUWU010000034.1"/>
</dbReference>
<name>A0A9X1P712_9HYPH</name>
<comment type="caution">
    <text evidence="1">The sequence shown here is derived from an EMBL/GenBank/DDBJ whole genome shotgun (WGS) entry which is preliminary data.</text>
</comment>
<sequence length="70" mass="7774">MIRLLSTTFAVCRNLIAMLIPSSRPMEPGGLCAALDEAMERFPDDPIVREAKALAALEVREILGQRRYDA</sequence>
<proteinExistence type="predicted"/>
<keyword evidence="2" id="KW-1185">Reference proteome</keyword>